<organism evidence="1 2">
    <name type="scientific">Oryzihumus leptocrescens</name>
    <dbReference type="NCBI Taxonomy" id="297536"/>
    <lineage>
        <taxon>Bacteria</taxon>
        <taxon>Bacillati</taxon>
        <taxon>Actinomycetota</taxon>
        <taxon>Actinomycetes</taxon>
        <taxon>Micrococcales</taxon>
        <taxon>Intrasporangiaceae</taxon>
        <taxon>Oryzihumus</taxon>
    </lineage>
</organism>
<dbReference type="InterPro" id="IPR021456">
    <property type="entry name" value="DUF3107"/>
</dbReference>
<protein>
    <submittedName>
        <fullName evidence="1">Uncharacterized protein DUF3107</fullName>
    </submittedName>
</protein>
<keyword evidence="2" id="KW-1185">Reference proteome</keyword>
<dbReference type="Pfam" id="PF11305">
    <property type="entry name" value="DUF3107"/>
    <property type="match status" value="1"/>
</dbReference>
<gene>
    <name evidence="1" type="ORF">FB474_2868</name>
</gene>
<accession>A0A542ZMD2</accession>
<evidence type="ECO:0000313" key="2">
    <source>
        <dbReference type="Proteomes" id="UP000319514"/>
    </source>
</evidence>
<dbReference type="AlphaFoldDB" id="A0A542ZMD2"/>
<reference evidence="1 2" key="1">
    <citation type="submission" date="2019-06" db="EMBL/GenBank/DDBJ databases">
        <title>Sequencing the genomes of 1000 actinobacteria strains.</title>
        <authorList>
            <person name="Klenk H.-P."/>
        </authorList>
    </citation>
    <scope>NUCLEOTIDE SEQUENCE [LARGE SCALE GENOMIC DNA]</scope>
    <source>
        <strain evidence="1 2">DSM 18082</strain>
    </source>
</reference>
<name>A0A542ZMD2_9MICO</name>
<comment type="caution">
    <text evidence="1">The sequence shown here is derived from an EMBL/GenBank/DDBJ whole genome shotgun (WGS) entry which is preliminary data.</text>
</comment>
<dbReference type="EMBL" id="VFOQ01000001">
    <property type="protein sequence ID" value="TQL61457.1"/>
    <property type="molecule type" value="Genomic_DNA"/>
</dbReference>
<dbReference type="RefSeq" id="WP_141789238.1">
    <property type="nucleotide sequence ID" value="NZ_BAAAKX010000001.1"/>
</dbReference>
<dbReference type="Proteomes" id="UP000319514">
    <property type="component" value="Unassembled WGS sequence"/>
</dbReference>
<proteinExistence type="predicted"/>
<evidence type="ECO:0000313" key="1">
    <source>
        <dbReference type="EMBL" id="TQL61457.1"/>
    </source>
</evidence>
<sequence>MEVKIGVQNVAREITLESDESPEQVSETVRQALADGGLLSLTDEKGRLVLVPVASIGYVDIGAAEKGKVGFGRL</sequence>
<dbReference type="OrthoDB" id="3268468at2"/>